<evidence type="ECO:0000256" key="6">
    <source>
        <dbReference type="ARBA" id="ARBA00022741"/>
    </source>
</evidence>
<dbReference type="AlphaFoldDB" id="A0A8C9MYH9"/>
<feature type="region of interest" description="Disordered" evidence="14">
    <location>
        <begin position="653"/>
        <end position="701"/>
    </location>
</feature>
<dbReference type="Pfam" id="PF00004">
    <property type="entry name" value="AAA"/>
    <property type="match status" value="1"/>
</dbReference>
<reference evidence="18" key="2">
    <citation type="submission" date="2025-09" db="UniProtKB">
        <authorList>
            <consortium name="Ensembl"/>
        </authorList>
    </citation>
    <scope>IDENTIFICATION</scope>
</reference>
<comment type="cofactor">
    <cofactor evidence="1">
        <name>Zn(2+)</name>
        <dbReference type="ChEBI" id="CHEBI:29105"/>
    </cofactor>
</comment>
<dbReference type="SMART" id="SM00382">
    <property type="entry name" value="AAA"/>
    <property type="match status" value="1"/>
</dbReference>
<dbReference type="Gene3D" id="1.20.58.760">
    <property type="entry name" value="Peptidase M41"/>
    <property type="match status" value="1"/>
</dbReference>
<dbReference type="InterPro" id="IPR003593">
    <property type="entry name" value="AAA+_ATPase"/>
</dbReference>
<feature type="chain" id="PRO_5034291142" evidence="16">
    <location>
        <begin position="20"/>
        <end position="701"/>
    </location>
</feature>
<dbReference type="FunFam" id="3.40.1690.20:FF:000002">
    <property type="entry name" value="paraplegin isoform X1"/>
    <property type="match status" value="1"/>
</dbReference>
<accession>A0A8C9MYH9</accession>
<feature type="transmembrane region" description="Helical" evidence="15">
    <location>
        <begin position="82"/>
        <end position="99"/>
    </location>
</feature>
<keyword evidence="19" id="KW-1185">Reference proteome</keyword>
<dbReference type="GO" id="GO:0004176">
    <property type="term" value="F:ATP-dependent peptidase activity"/>
    <property type="evidence" value="ECO:0007669"/>
    <property type="project" value="InterPro"/>
</dbReference>
<evidence type="ECO:0000256" key="8">
    <source>
        <dbReference type="ARBA" id="ARBA00022833"/>
    </source>
</evidence>
<evidence type="ECO:0000256" key="9">
    <source>
        <dbReference type="ARBA" id="ARBA00022840"/>
    </source>
</evidence>
<dbReference type="InterPro" id="IPR011546">
    <property type="entry name" value="Pept_M41_FtsH_extracell"/>
</dbReference>
<dbReference type="InterPro" id="IPR037219">
    <property type="entry name" value="Peptidase_M41-like"/>
</dbReference>
<keyword evidence="10" id="KW-0809">Transit peptide</keyword>
<organism evidence="18 19">
    <name type="scientific">Serinus canaria</name>
    <name type="common">Island canary</name>
    <name type="synonym">Fringilla canaria</name>
    <dbReference type="NCBI Taxonomy" id="9135"/>
    <lineage>
        <taxon>Eukaryota</taxon>
        <taxon>Metazoa</taxon>
        <taxon>Chordata</taxon>
        <taxon>Craniata</taxon>
        <taxon>Vertebrata</taxon>
        <taxon>Euteleostomi</taxon>
        <taxon>Archelosauria</taxon>
        <taxon>Archosauria</taxon>
        <taxon>Dinosauria</taxon>
        <taxon>Saurischia</taxon>
        <taxon>Theropoda</taxon>
        <taxon>Coelurosauria</taxon>
        <taxon>Aves</taxon>
        <taxon>Neognathae</taxon>
        <taxon>Neoaves</taxon>
        <taxon>Telluraves</taxon>
        <taxon>Australaves</taxon>
        <taxon>Passeriformes</taxon>
        <taxon>Passeroidea</taxon>
        <taxon>Fringillidae</taxon>
        <taxon>Carduelinae</taxon>
        <taxon>Serinus</taxon>
    </lineage>
</organism>
<evidence type="ECO:0000259" key="17">
    <source>
        <dbReference type="SMART" id="SM00382"/>
    </source>
</evidence>
<keyword evidence="3" id="KW-0645">Protease</keyword>
<dbReference type="FunFam" id="3.40.50.300:FF:000277">
    <property type="entry name" value="ATP-dependent zinc metalloprotease FtsH"/>
    <property type="match status" value="1"/>
</dbReference>
<evidence type="ECO:0000256" key="16">
    <source>
        <dbReference type="SAM" id="SignalP"/>
    </source>
</evidence>
<dbReference type="Gene3D" id="1.10.8.60">
    <property type="match status" value="1"/>
</dbReference>
<dbReference type="GO" id="GO:0034982">
    <property type="term" value="P:mitochondrial protein processing"/>
    <property type="evidence" value="ECO:0007669"/>
    <property type="project" value="TreeGrafter"/>
</dbReference>
<dbReference type="FunFam" id="1.20.58.760:FF:000004">
    <property type="entry name" value="paraplegin isoform X1"/>
    <property type="match status" value="1"/>
</dbReference>
<dbReference type="InterPro" id="IPR003959">
    <property type="entry name" value="ATPase_AAA_core"/>
</dbReference>
<evidence type="ECO:0000256" key="1">
    <source>
        <dbReference type="ARBA" id="ARBA00001947"/>
    </source>
</evidence>
<comment type="subcellular location">
    <subcellularLocation>
        <location evidence="2">Membrane</location>
        <topology evidence="2">Multi-pass membrane protein</topology>
    </subcellularLocation>
</comment>
<evidence type="ECO:0000256" key="15">
    <source>
        <dbReference type="SAM" id="Phobius"/>
    </source>
</evidence>
<feature type="transmembrane region" description="Helical" evidence="15">
    <location>
        <begin position="198"/>
        <end position="218"/>
    </location>
</feature>
<feature type="compositionally biased region" description="Basic and acidic residues" evidence="14">
    <location>
        <begin position="671"/>
        <end position="682"/>
    </location>
</feature>
<keyword evidence="5" id="KW-0479">Metal-binding</keyword>
<feature type="signal peptide" evidence="16">
    <location>
        <begin position="1"/>
        <end position="19"/>
    </location>
</feature>
<dbReference type="SUPFAM" id="SSF52540">
    <property type="entry name" value="P-loop containing nucleoside triphosphate hydrolases"/>
    <property type="match status" value="1"/>
</dbReference>
<keyword evidence="12" id="KW-0482">Metalloprotease</keyword>
<dbReference type="Proteomes" id="UP000694409">
    <property type="component" value="Unassembled WGS sequence"/>
</dbReference>
<keyword evidence="4 15" id="KW-0812">Transmembrane</keyword>
<evidence type="ECO:0000256" key="5">
    <source>
        <dbReference type="ARBA" id="ARBA00022723"/>
    </source>
</evidence>
<dbReference type="Pfam" id="PF06480">
    <property type="entry name" value="FtsH_ext"/>
    <property type="match status" value="1"/>
</dbReference>
<evidence type="ECO:0000256" key="7">
    <source>
        <dbReference type="ARBA" id="ARBA00022801"/>
    </source>
</evidence>
<dbReference type="GeneTree" id="ENSGT00940000156329"/>
<evidence type="ECO:0000256" key="3">
    <source>
        <dbReference type="ARBA" id="ARBA00022670"/>
    </source>
</evidence>
<reference evidence="18" key="1">
    <citation type="submission" date="2025-08" db="UniProtKB">
        <authorList>
            <consortium name="Ensembl"/>
        </authorList>
    </citation>
    <scope>IDENTIFICATION</scope>
</reference>
<name>A0A8C9MYH9_SERCA</name>
<keyword evidence="8" id="KW-0862">Zinc</keyword>
<evidence type="ECO:0000256" key="10">
    <source>
        <dbReference type="ARBA" id="ARBA00022946"/>
    </source>
</evidence>
<evidence type="ECO:0000313" key="19">
    <source>
        <dbReference type="Proteomes" id="UP000694409"/>
    </source>
</evidence>
<dbReference type="GO" id="GO:0016887">
    <property type="term" value="F:ATP hydrolysis activity"/>
    <property type="evidence" value="ECO:0007669"/>
    <property type="project" value="InterPro"/>
</dbReference>
<evidence type="ECO:0000256" key="4">
    <source>
        <dbReference type="ARBA" id="ARBA00022692"/>
    </source>
</evidence>
<evidence type="ECO:0000256" key="2">
    <source>
        <dbReference type="ARBA" id="ARBA00004141"/>
    </source>
</evidence>
<evidence type="ECO:0000313" key="18">
    <source>
        <dbReference type="Ensembl" id="ENSSCAP00000010010.1"/>
    </source>
</evidence>
<feature type="domain" description="AAA+ ATPase" evidence="17">
    <location>
        <begin position="284"/>
        <end position="424"/>
    </location>
</feature>
<dbReference type="GO" id="GO:0004222">
    <property type="term" value="F:metalloendopeptidase activity"/>
    <property type="evidence" value="ECO:0007669"/>
    <property type="project" value="InterPro"/>
</dbReference>
<dbReference type="SUPFAM" id="SSF140990">
    <property type="entry name" value="FtsH protease domain-like"/>
    <property type="match status" value="1"/>
</dbReference>
<keyword evidence="11 15" id="KW-1133">Transmembrane helix</keyword>
<keyword evidence="16" id="KW-0732">Signal</keyword>
<protein>
    <submittedName>
        <fullName evidence="18">SPG7 matrix AAA peptidase subunit, paraplegin</fullName>
    </submittedName>
</protein>
<sequence>CCLVFLSLLPQSLLAPTLSLPRQGLLTKQLIIRDPVRLWNLLGESRGETPQLHTNPFSSGIFFPKEEEKRRRRENQMHLERLRALLILTFVVLMLRFMISENREGTNISWNYFVNEMLAKGEVQRIEVVPESDIVEIYLHPGGTPHGQVNVTLLYTMRVANIDKFEEKLRAVEDELNIDEKDRIPISYKHPGFYGNDVLSLIVTLVAVSMLWSIFRLFRVASRAGGFNAFNQLKMARFTIVDGKSGKGIGFKDVAGMHEAKMEVKEFVDYLKNPDRYLQLGAKVPKGALLLGPPGCGKTLLAKAVATEAQVPFLAMAGSEFVEVIGGLGAARVRSLFREAQARAPCIVYIDEIDAVGKKRSTNVSGFANAEEEQTLNQLLVEMDGMGTTDHVIVLASTNRADVLDNALMRPGRLDRHIFIDLPTLQERKEIFEHHLKGLKLIQDGSFYSQHLAELTPGFSGTAKRSKILSPEERKVVAFHESGHALVGWLLEHTEAVMKVSIAPRTNAALGFAQILPREQYLFTKEQLLERMCMALGGRVAEAITFNKVTTGAQDDLKKVTKIAYAMVKQYGMVPSIGQISFPDPESAPGIGRRPFSQGLLQMMDHEAKTLVAQAYRRTEKLLLENRDKLQTLSNALLEKEVINYDDIEALIGPPPHGPKKMIAPQSWLQAERDKQDTREEETPPQPPSHEEEEEPRLRPV</sequence>
<dbReference type="PANTHER" id="PTHR43655:SF8">
    <property type="entry name" value="PARAPLEGIN"/>
    <property type="match status" value="1"/>
</dbReference>
<dbReference type="Ensembl" id="ENSSCAT00000011330.1">
    <property type="protein sequence ID" value="ENSSCAP00000010010.1"/>
    <property type="gene ID" value="ENSSCAG00000007369.1"/>
</dbReference>
<evidence type="ECO:0000256" key="12">
    <source>
        <dbReference type="ARBA" id="ARBA00023049"/>
    </source>
</evidence>
<keyword evidence="13 15" id="KW-0472">Membrane</keyword>
<dbReference type="Gene3D" id="3.40.1690.20">
    <property type="match status" value="1"/>
</dbReference>
<dbReference type="InterPro" id="IPR027417">
    <property type="entry name" value="P-loop_NTPase"/>
</dbReference>
<keyword evidence="6" id="KW-0547">Nucleotide-binding</keyword>
<proteinExistence type="predicted"/>
<dbReference type="Gene3D" id="3.40.50.300">
    <property type="entry name" value="P-loop containing nucleotide triphosphate hydrolases"/>
    <property type="match status" value="1"/>
</dbReference>
<dbReference type="GO" id="GO:0008270">
    <property type="term" value="F:zinc ion binding"/>
    <property type="evidence" value="ECO:0007669"/>
    <property type="project" value="InterPro"/>
</dbReference>
<dbReference type="GO" id="GO:0005524">
    <property type="term" value="F:ATP binding"/>
    <property type="evidence" value="ECO:0007669"/>
    <property type="project" value="UniProtKB-KW"/>
</dbReference>
<dbReference type="CDD" id="cd19501">
    <property type="entry name" value="RecA-like_FtsH"/>
    <property type="match status" value="1"/>
</dbReference>
<dbReference type="PANTHER" id="PTHR43655">
    <property type="entry name" value="ATP-DEPENDENT PROTEASE"/>
    <property type="match status" value="1"/>
</dbReference>
<keyword evidence="9" id="KW-0067">ATP-binding</keyword>
<dbReference type="InterPro" id="IPR050928">
    <property type="entry name" value="ATP-dep_Zn_Metalloprotease"/>
</dbReference>
<dbReference type="Pfam" id="PF01434">
    <property type="entry name" value="Peptidase_M41"/>
    <property type="match status" value="1"/>
</dbReference>
<keyword evidence="7" id="KW-0378">Hydrolase</keyword>
<dbReference type="InterPro" id="IPR000642">
    <property type="entry name" value="Peptidase_M41"/>
</dbReference>
<dbReference type="GO" id="GO:0005745">
    <property type="term" value="C:m-AAA complex"/>
    <property type="evidence" value="ECO:0007669"/>
    <property type="project" value="TreeGrafter"/>
</dbReference>
<evidence type="ECO:0000256" key="14">
    <source>
        <dbReference type="SAM" id="MobiDB-lite"/>
    </source>
</evidence>
<evidence type="ECO:0000256" key="11">
    <source>
        <dbReference type="ARBA" id="ARBA00022989"/>
    </source>
</evidence>
<gene>
    <name evidence="18" type="primary">SPG7</name>
</gene>
<evidence type="ECO:0000256" key="13">
    <source>
        <dbReference type="ARBA" id="ARBA00023136"/>
    </source>
</evidence>